<keyword evidence="1" id="KW-0472">Membrane</keyword>
<keyword evidence="1" id="KW-1133">Transmembrane helix</keyword>
<dbReference type="RefSeq" id="WP_189562544.1">
    <property type="nucleotide sequence ID" value="NZ_BMXF01000001.1"/>
</dbReference>
<evidence type="ECO:0000256" key="1">
    <source>
        <dbReference type="SAM" id="Phobius"/>
    </source>
</evidence>
<reference evidence="2 3" key="1">
    <citation type="journal article" date="2014" name="Int. J. Syst. Evol. Microbiol.">
        <title>Complete genome sequence of Corynebacterium casei LMG S-19264T (=DSM 44701T), isolated from a smear-ripened cheese.</title>
        <authorList>
            <consortium name="US DOE Joint Genome Institute (JGI-PGF)"/>
            <person name="Walter F."/>
            <person name="Albersmeier A."/>
            <person name="Kalinowski J."/>
            <person name="Ruckert C."/>
        </authorList>
    </citation>
    <scope>NUCLEOTIDE SEQUENCE [LARGE SCALE GENOMIC DNA]</scope>
    <source>
        <strain evidence="2 3">KCTC 12866</strain>
    </source>
</reference>
<organism evidence="2 3">
    <name type="scientific">Persicitalea jodogahamensis</name>
    <dbReference type="NCBI Taxonomy" id="402147"/>
    <lineage>
        <taxon>Bacteria</taxon>
        <taxon>Pseudomonadati</taxon>
        <taxon>Bacteroidota</taxon>
        <taxon>Cytophagia</taxon>
        <taxon>Cytophagales</taxon>
        <taxon>Spirosomataceae</taxon>
        <taxon>Persicitalea</taxon>
    </lineage>
</organism>
<dbReference type="EMBL" id="BMXF01000001">
    <property type="protein sequence ID" value="GHB53276.1"/>
    <property type="molecule type" value="Genomic_DNA"/>
</dbReference>
<feature type="transmembrane region" description="Helical" evidence="1">
    <location>
        <begin position="251"/>
        <end position="269"/>
    </location>
</feature>
<comment type="caution">
    <text evidence="2">The sequence shown here is derived from an EMBL/GenBank/DDBJ whole genome shotgun (WGS) entry which is preliminary data.</text>
</comment>
<name>A0A8J3G7Z6_9BACT</name>
<dbReference type="AlphaFoldDB" id="A0A8J3G7Z6"/>
<keyword evidence="3" id="KW-1185">Reference proteome</keyword>
<proteinExistence type="predicted"/>
<evidence type="ECO:0000313" key="2">
    <source>
        <dbReference type="EMBL" id="GHB53276.1"/>
    </source>
</evidence>
<evidence type="ECO:0008006" key="4">
    <source>
        <dbReference type="Google" id="ProtNLM"/>
    </source>
</evidence>
<feature type="transmembrane region" description="Helical" evidence="1">
    <location>
        <begin position="275"/>
        <end position="291"/>
    </location>
</feature>
<dbReference type="Proteomes" id="UP000598271">
    <property type="component" value="Unassembled WGS sequence"/>
</dbReference>
<protein>
    <recommendedName>
        <fullName evidence="4">CHAT domain-containing protein</fullName>
    </recommendedName>
</protein>
<sequence>MKYSPVVLSYFSQSGGPDQEYLRFLEDEYKSIGKAWEQYQIQEGSSRYFEVEFPPRGSADGDEVAEDIRNYKHRILIFHFSGHADSEQLLFRDGSSHARGLAGLLGEAQNLKLVFLNGCATYDQVKLLFENNIKIVIATRGKVNDGIAREFSETFYKALSDTEYTIRSAFEHALNELRRKYPAFNSVPAEPVVWRGLVTESEEDSDRWELYVNEKYQQEIDRREWWKIRLASPTRKDLLAGRSFWDQAMNFLVLILCLLGITIVVYAVFFMQDHMLALVGLAAAFLAYFGFKNKQRYKTVELNSILADEEVIRRMRLFA</sequence>
<keyword evidence="1" id="KW-0812">Transmembrane</keyword>
<evidence type="ECO:0000313" key="3">
    <source>
        <dbReference type="Proteomes" id="UP000598271"/>
    </source>
</evidence>
<gene>
    <name evidence="2" type="ORF">GCM10007390_02520</name>
</gene>
<accession>A0A8J3G7Z6</accession>